<dbReference type="InterPro" id="IPR038363">
    <property type="entry name" value="LepA_C_sf"/>
</dbReference>
<evidence type="ECO:0000256" key="9">
    <source>
        <dbReference type="ARBA" id="ARBA00057626"/>
    </source>
</evidence>
<dbReference type="InterPro" id="IPR027417">
    <property type="entry name" value="P-loop_NTPase"/>
</dbReference>
<dbReference type="Pfam" id="PF06421">
    <property type="entry name" value="LepA_C"/>
    <property type="match status" value="1"/>
</dbReference>
<evidence type="ECO:0000256" key="8">
    <source>
        <dbReference type="ARBA" id="ARBA00050293"/>
    </source>
</evidence>
<keyword evidence="3 12" id="KW-0547">Nucleotide-binding</keyword>
<dbReference type="InterPro" id="IPR005225">
    <property type="entry name" value="Small_GTP-bd"/>
</dbReference>
<dbReference type="GO" id="GO:0005525">
    <property type="term" value="F:GTP binding"/>
    <property type="evidence" value="ECO:0007669"/>
    <property type="project" value="UniProtKB-UniRule"/>
</dbReference>
<evidence type="ECO:0000256" key="6">
    <source>
        <dbReference type="ARBA" id="ARBA00023134"/>
    </source>
</evidence>
<dbReference type="InterPro" id="IPR006297">
    <property type="entry name" value="EF-4"/>
</dbReference>
<protein>
    <recommendedName>
        <fullName evidence="11 12">Elongation factor 4</fullName>
        <shortName evidence="12">EF-4</shortName>
        <ecNumber evidence="11 12">3.6.5.n1</ecNumber>
    </recommendedName>
    <alternativeName>
        <fullName evidence="12">Ribosomal back-translocase LepA</fullName>
    </alternativeName>
</protein>
<gene>
    <name evidence="12" type="primary">lepA</name>
    <name evidence="14" type="ORF">CEG18_12365</name>
</gene>
<dbReference type="GO" id="GO:0043022">
    <property type="term" value="F:ribosome binding"/>
    <property type="evidence" value="ECO:0007669"/>
    <property type="project" value="UniProtKB-UniRule"/>
</dbReference>
<dbReference type="Gene3D" id="2.40.30.10">
    <property type="entry name" value="Translation factors"/>
    <property type="match status" value="1"/>
</dbReference>
<dbReference type="InterPro" id="IPR000795">
    <property type="entry name" value="T_Tr_GTP-bd_dom"/>
</dbReference>
<dbReference type="CDD" id="cd03709">
    <property type="entry name" value="lepA_C"/>
    <property type="match status" value="1"/>
</dbReference>
<dbReference type="InterPro" id="IPR013842">
    <property type="entry name" value="LepA_CTD"/>
</dbReference>
<dbReference type="PRINTS" id="PR00315">
    <property type="entry name" value="ELONGATNFCT"/>
</dbReference>
<dbReference type="GO" id="GO:0003924">
    <property type="term" value="F:GTPase activity"/>
    <property type="evidence" value="ECO:0007669"/>
    <property type="project" value="UniProtKB-UniRule"/>
</dbReference>
<dbReference type="NCBIfam" id="TIGR00231">
    <property type="entry name" value="small_GTP"/>
    <property type="match status" value="1"/>
</dbReference>
<evidence type="ECO:0000256" key="1">
    <source>
        <dbReference type="ARBA" id="ARBA00005454"/>
    </source>
</evidence>
<keyword evidence="14" id="KW-0251">Elongation factor</keyword>
<keyword evidence="6 12" id="KW-0342">GTP-binding</keyword>
<dbReference type="NCBIfam" id="TIGR01393">
    <property type="entry name" value="lepA"/>
    <property type="match status" value="1"/>
</dbReference>
<comment type="catalytic activity">
    <reaction evidence="8 12">
        <text>GTP + H2O = GDP + phosphate + H(+)</text>
        <dbReference type="Rhea" id="RHEA:19669"/>
        <dbReference type="ChEBI" id="CHEBI:15377"/>
        <dbReference type="ChEBI" id="CHEBI:15378"/>
        <dbReference type="ChEBI" id="CHEBI:37565"/>
        <dbReference type="ChEBI" id="CHEBI:43474"/>
        <dbReference type="ChEBI" id="CHEBI:58189"/>
        <dbReference type="EC" id="3.6.5.n1"/>
    </reaction>
</comment>
<comment type="function">
    <text evidence="9 12">Required for accurate and efficient protein synthesis under certain stress conditions. May act as a fidelity factor of the translation reaction, by catalyzing a one-codon backward translocation of tRNAs on improperly translocated ribosomes. Back-translocation proceeds from a post-translocation (POST) complex to a pre-translocation (PRE) complex, thus giving elongation factor G a second chance to translocate the tRNAs correctly. Binds to ribosomes in a GTP-dependent manner.</text>
</comment>
<evidence type="ECO:0000256" key="11">
    <source>
        <dbReference type="ARBA" id="ARBA00066744"/>
    </source>
</evidence>
<evidence type="ECO:0000256" key="4">
    <source>
        <dbReference type="ARBA" id="ARBA00022801"/>
    </source>
</evidence>
<evidence type="ECO:0000256" key="7">
    <source>
        <dbReference type="ARBA" id="ARBA00023136"/>
    </source>
</evidence>
<evidence type="ECO:0000313" key="14">
    <source>
        <dbReference type="EMBL" id="OWP50822.1"/>
    </source>
</evidence>
<accession>A0A2D0AFF7</accession>
<dbReference type="CDD" id="cd03699">
    <property type="entry name" value="EF4_II"/>
    <property type="match status" value="1"/>
</dbReference>
<comment type="caution">
    <text evidence="14">The sequence shown here is derived from an EMBL/GenBank/DDBJ whole genome shotgun (WGS) entry which is preliminary data.</text>
</comment>
<dbReference type="Proteomes" id="UP000198145">
    <property type="component" value="Unassembled WGS sequence"/>
</dbReference>
<dbReference type="GO" id="GO:0097216">
    <property type="term" value="F:guanosine tetraphosphate binding"/>
    <property type="evidence" value="ECO:0007669"/>
    <property type="project" value="UniProtKB-ARBA"/>
</dbReference>
<dbReference type="eggNOG" id="COG0481">
    <property type="taxonomic scope" value="Bacteria"/>
</dbReference>
<comment type="similarity">
    <text evidence="1 12">Belongs to the TRAFAC class translation factor GTPase superfamily. Classic translation factor GTPase family. LepA subfamily.</text>
</comment>
<dbReference type="PANTHER" id="PTHR43512:SF4">
    <property type="entry name" value="TRANSLATION FACTOR GUF1 HOMOLOG, CHLOROPLASTIC"/>
    <property type="match status" value="1"/>
</dbReference>
<dbReference type="Gene3D" id="3.30.70.870">
    <property type="entry name" value="Elongation Factor G (Translational Gtpase), domain 3"/>
    <property type="match status" value="1"/>
</dbReference>
<keyword evidence="2 12" id="KW-1003">Cell membrane</keyword>
<name>A0A2D0AFF7_PSENT</name>
<dbReference type="CDD" id="cd16260">
    <property type="entry name" value="EF4_III"/>
    <property type="match status" value="1"/>
</dbReference>
<dbReference type="GO" id="GO:0045727">
    <property type="term" value="P:positive regulation of translation"/>
    <property type="evidence" value="ECO:0007669"/>
    <property type="project" value="UniProtKB-UniRule"/>
</dbReference>
<dbReference type="PROSITE" id="PS51722">
    <property type="entry name" value="G_TR_2"/>
    <property type="match status" value="1"/>
</dbReference>
<proteinExistence type="inferred from homology"/>
<dbReference type="FunFam" id="3.30.70.2570:FF:000001">
    <property type="entry name" value="Translation factor GUF1, mitochondrial"/>
    <property type="match status" value="1"/>
</dbReference>
<comment type="subcellular location">
    <subcellularLocation>
        <location evidence="12">Cell membrane</location>
        <topology evidence="12">Peripheral membrane protein</topology>
        <orientation evidence="12">Cytoplasmic side</orientation>
    </subcellularLocation>
</comment>
<evidence type="ECO:0000256" key="12">
    <source>
        <dbReference type="HAMAP-Rule" id="MF_00071"/>
    </source>
</evidence>
<dbReference type="EMBL" id="NJBA01000004">
    <property type="protein sequence ID" value="OWP50822.1"/>
    <property type="molecule type" value="Genomic_DNA"/>
</dbReference>
<dbReference type="InterPro" id="IPR035654">
    <property type="entry name" value="LepA_IV"/>
</dbReference>
<dbReference type="Gene3D" id="3.40.50.300">
    <property type="entry name" value="P-loop containing nucleotide triphosphate hydrolases"/>
    <property type="match status" value="1"/>
</dbReference>
<keyword evidence="5 12" id="KW-0648">Protein biosynthesis</keyword>
<reference evidence="14 15" key="1">
    <citation type="submission" date="2017-06" db="EMBL/GenBank/DDBJ databases">
        <title>Draft genome of Pseudomonas nitroreducens DF05.</title>
        <authorList>
            <person name="Iyer R."/>
        </authorList>
    </citation>
    <scope>NUCLEOTIDE SEQUENCE [LARGE SCALE GENOMIC DNA]</scope>
    <source>
        <strain evidence="14 15">DF05</strain>
    </source>
</reference>
<dbReference type="FunFam" id="3.40.50.300:FF:000078">
    <property type="entry name" value="Elongation factor 4"/>
    <property type="match status" value="1"/>
</dbReference>
<dbReference type="Pfam" id="PF00679">
    <property type="entry name" value="EFG_C"/>
    <property type="match status" value="1"/>
</dbReference>
<dbReference type="Pfam" id="PF00009">
    <property type="entry name" value="GTP_EFTU"/>
    <property type="match status" value="1"/>
</dbReference>
<dbReference type="GO" id="GO:0005886">
    <property type="term" value="C:plasma membrane"/>
    <property type="evidence" value="ECO:0007669"/>
    <property type="project" value="UniProtKB-SubCell"/>
</dbReference>
<evidence type="ECO:0000256" key="2">
    <source>
        <dbReference type="ARBA" id="ARBA00022475"/>
    </source>
</evidence>
<feature type="binding site" evidence="12">
    <location>
        <begin position="17"/>
        <end position="22"/>
    </location>
    <ligand>
        <name>GTP</name>
        <dbReference type="ChEBI" id="CHEBI:37565"/>
    </ligand>
</feature>
<feature type="domain" description="Tr-type G" evidence="13">
    <location>
        <begin position="5"/>
        <end position="187"/>
    </location>
</feature>
<dbReference type="FunFam" id="2.40.30.10:FF:000015">
    <property type="entry name" value="Translation factor GUF1, mitochondrial"/>
    <property type="match status" value="1"/>
</dbReference>
<keyword evidence="7 12" id="KW-0472">Membrane</keyword>
<dbReference type="EC" id="3.6.5.n1" evidence="11 12"/>
<organism evidence="14 15">
    <name type="scientific">Pseudomonas nitroreducens</name>
    <dbReference type="NCBI Taxonomy" id="46680"/>
    <lineage>
        <taxon>Bacteria</taxon>
        <taxon>Pseudomonadati</taxon>
        <taxon>Pseudomonadota</taxon>
        <taxon>Gammaproteobacteria</taxon>
        <taxon>Pseudomonadales</taxon>
        <taxon>Pseudomonadaceae</taxon>
        <taxon>Pseudomonas</taxon>
    </lineage>
</organism>
<dbReference type="PANTHER" id="PTHR43512">
    <property type="entry name" value="TRANSLATION FACTOR GUF1-RELATED"/>
    <property type="match status" value="1"/>
</dbReference>
<dbReference type="Gene3D" id="3.30.70.2570">
    <property type="entry name" value="Elongation factor 4, C-terminal domain"/>
    <property type="match status" value="1"/>
</dbReference>
<dbReference type="RefSeq" id="WP_088418228.1">
    <property type="nucleotide sequence ID" value="NZ_NJBA01000004.1"/>
</dbReference>
<evidence type="ECO:0000259" key="13">
    <source>
        <dbReference type="PROSITE" id="PS51722"/>
    </source>
</evidence>
<dbReference type="GO" id="GO:0003746">
    <property type="term" value="F:translation elongation factor activity"/>
    <property type="evidence" value="ECO:0007669"/>
    <property type="project" value="UniProtKB-UniRule"/>
</dbReference>
<evidence type="ECO:0000256" key="3">
    <source>
        <dbReference type="ARBA" id="ARBA00022741"/>
    </source>
</evidence>
<dbReference type="FunFam" id="3.30.70.240:FF:000007">
    <property type="entry name" value="Translation factor GUF1, mitochondrial"/>
    <property type="match status" value="1"/>
</dbReference>
<evidence type="ECO:0000256" key="5">
    <source>
        <dbReference type="ARBA" id="ARBA00022917"/>
    </source>
</evidence>
<comment type="similarity">
    <text evidence="10">Belongs to the GTP-binding elongation factor family. LepA subfamily.</text>
</comment>
<dbReference type="Gene3D" id="3.30.70.240">
    <property type="match status" value="1"/>
</dbReference>
<dbReference type="Pfam" id="PF03144">
    <property type="entry name" value="GTP_EFTU_D2"/>
    <property type="match status" value="1"/>
</dbReference>
<evidence type="ECO:0000256" key="10">
    <source>
        <dbReference type="ARBA" id="ARBA00061052"/>
    </source>
</evidence>
<keyword evidence="4 12" id="KW-0378">Hydrolase</keyword>
<dbReference type="AlphaFoldDB" id="A0A2D0AFF7"/>
<dbReference type="InterPro" id="IPR000640">
    <property type="entry name" value="EFG_V-like"/>
</dbReference>
<evidence type="ECO:0000313" key="15">
    <source>
        <dbReference type="Proteomes" id="UP000198145"/>
    </source>
</evidence>
<dbReference type="InterPro" id="IPR004161">
    <property type="entry name" value="EFTu-like_2"/>
</dbReference>
<dbReference type="FunFam" id="3.30.70.870:FF:000004">
    <property type="entry name" value="Translation factor GUF1, mitochondrial"/>
    <property type="match status" value="1"/>
</dbReference>
<dbReference type="CDD" id="cd01890">
    <property type="entry name" value="LepA"/>
    <property type="match status" value="1"/>
</dbReference>
<dbReference type="HAMAP" id="MF_00071">
    <property type="entry name" value="LepA"/>
    <property type="match status" value="1"/>
</dbReference>
<dbReference type="SUPFAM" id="SSF52540">
    <property type="entry name" value="P-loop containing nucleoside triphosphate hydrolases"/>
    <property type="match status" value="1"/>
</dbReference>
<dbReference type="SUPFAM" id="SSF54980">
    <property type="entry name" value="EF-G C-terminal domain-like"/>
    <property type="match status" value="2"/>
</dbReference>
<sequence>MSDLSHIRNFSIIAHIDHGKSTLADRFIQMCGGLSDREMEAQVLDSMDLERERGITIKAHSVTLHYKAKDGKTYQLNFIDTPGHVDFTYEVSRSLAACEGALLVVDAGQGVEAQSVANCYTAIEQGLEVMPVLNKMDLPQADPDRVKDEIESIIGIDATDAVACSAKSGMGVDEVLERLVATIPSPEGNIDAPLQALIIDSWFDNYLGVVSLVRVKHGRVKKGDKILVKSTGKVHQVDSVGVFTPKHTETPDLKAGEVGFIIAGIKDILGAPVGDTLTLNSTPDVDVLPGFKRIKPQVYAGLFPVSSDDFEDFREALQKLTLNDAALQYEPESSEALGFGFRIGFLGMLHMEIIQERLEREYDLDLITTAPTVIFEIVQKNGDILYVDNPSKLPDLSSIDEMREPICRATILVPQEHLGNVITLCIEKRGVQRDMHFLSGQVQVIYDLPMNEVVLDFFDRLKSTSRGYASLDYSFDRFEPANLVRLDVLINGEKVDALALIVHRDNAPYKGRQLVEKMKELIPRQMFDVAIQAAIGGQIIARSTVKALRKNVLAKCYGGDVSRKRKLLEKQKAGKKRMKQVGSVEIPQEAFLAVLKVDS</sequence>
<dbReference type="STRING" id="46680.GCA_000807755_03802"/>
<dbReference type="InterPro" id="IPR035647">
    <property type="entry name" value="EFG_III/V"/>
</dbReference>
<feature type="binding site" evidence="12">
    <location>
        <begin position="134"/>
        <end position="137"/>
    </location>
    <ligand>
        <name>GTP</name>
        <dbReference type="ChEBI" id="CHEBI:37565"/>
    </ligand>
</feature>